<dbReference type="PANTHER" id="PTHR21485">
    <property type="entry name" value="HAD SUPERFAMILY MEMBERS CMAS AND KDSC"/>
    <property type="match status" value="1"/>
</dbReference>
<accession>A0A2T0BG13</accession>
<dbReference type="InterPro" id="IPR029044">
    <property type="entry name" value="Nucleotide-diphossugar_trans"/>
</dbReference>
<keyword evidence="2" id="KW-1185">Reference proteome</keyword>
<dbReference type="PANTHER" id="PTHR21485:SF6">
    <property type="entry name" value="N-ACYLNEURAMINATE CYTIDYLYLTRANSFERASE-RELATED"/>
    <property type="match status" value="1"/>
</dbReference>
<protein>
    <submittedName>
        <fullName evidence="1">CMP-N,N'-diacetyllegionaminic acid synthase</fullName>
        <ecNumber evidence="1">2.7.7.82</ecNumber>
    </submittedName>
</protein>
<keyword evidence="1" id="KW-0548">Nucleotidyltransferase</keyword>
<sequence length="233" mass="26690">MINNKSILAIIPARGGSKGIPRKNIKLLNGKPLISYTIEEALKSKYIDRVIVSTDNEEIANISKSYGAECPFLRPIELAQDDSTTMDTILYNINELKEKFDYICLLQCTSPLRNAEDINKTIERVIETDSDSIISVCESQDNPYWTTVIEQEKLKFLLINGEKIKRRQELPTTYKVNGSIYLMKTHILMSEKKLFTDNTVAYIMSQEHSVDIDTLLDFKFAEVLIRERNDNNA</sequence>
<gene>
    <name evidence="1" type="primary">legF</name>
    <name evidence="1" type="ORF">CLVI_14830</name>
</gene>
<keyword evidence="1" id="KW-0808">Transferase</keyword>
<name>A0A2T0BG13_9CLOT</name>
<evidence type="ECO:0000313" key="2">
    <source>
        <dbReference type="Proteomes" id="UP000239471"/>
    </source>
</evidence>
<dbReference type="Pfam" id="PF02348">
    <property type="entry name" value="CTP_transf_3"/>
    <property type="match status" value="1"/>
</dbReference>
<dbReference type="Proteomes" id="UP000239471">
    <property type="component" value="Unassembled WGS sequence"/>
</dbReference>
<reference evidence="1 2" key="1">
    <citation type="submission" date="2018-03" db="EMBL/GenBank/DDBJ databases">
        <title>Genome sequence of Clostridium vincentii DSM 10228.</title>
        <authorList>
            <person name="Poehlein A."/>
            <person name="Daniel R."/>
        </authorList>
    </citation>
    <scope>NUCLEOTIDE SEQUENCE [LARGE SCALE GENOMIC DNA]</scope>
    <source>
        <strain evidence="1 2">DSM 10228</strain>
    </source>
</reference>
<dbReference type="EMBL" id="PVXQ01000012">
    <property type="protein sequence ID" value="PRR82846.1"/>
    <property type="molecule type" value="Genomic_DNA"/>
</dbReference>
<dbReference type="RefSeq" id="WP_106059474.1">
    <property type="nucleotide sequence ID" value="NZ_PVXQ01000012.1"/>
</dbReference>
<dbReference type="CDD" id="cd02513">
    <property type="entry name" value="CMP-NeuAc_Synthase"/>
    <property type="match status" value="1"/>
</dbReference>
<evidence type="ECO:0000313" key="1">
    <source>
        <dbReference type="EMBL" id="PRR82846.1"/>
    </source>
</evidence>
<comment type="caution">
    <text evidence="1">The sequence shown here is derived from an EMBL/GenBank/DDBJ whole genome shotgun (WGS) entry which is preliminary data.</text>
</comment>
<dbReference type="InterPro" id="IPR050793">
    <property type="entry name" value="CMP-NeuNAc_synthase"/>
</dbReference>
<organism evidence="1 2">
    <name type="scientific">Clostridium vincentii</name>
    <dbReference type="NCBI Taxonomy" id="52704"/>
    <lineage>
        <taxon>Bacteria</taxon>
        <taxon>Bacillati</taxon>
        <taxon>Bacillota</taxon>
        <taxon>Clostridia</taxon>
        <taxon>Eubacteriales</taxon>
        <taxon>Clostridiaceae</taxon>
        <taxon>Clostridium</taxon>
    </lineage>
</organism>
<dbReference type="Gene3D" id="3.90.550.10">
    <property type="entry name" value="Spore Coat Polysaccharide Biosynthesis Protein SpsA, Chain A"/>
    <property type="match status" value="1"/>
</dbReference>
<dbReference type="SUPFAM" id="SSF53448">
    <property type="entry name" value="Nucleotide-diphospho-sugar transferases"/>
    <property type="match status" value="1"/>
</dbReference>
<proteinExistence type="predicted"/>
<dbReference type="OrthoDB" id="9805604at2"/>
<dbReference type="EC" id="2.7.7.82" evidence="1"/>
<dbReference type="AlphaFoldDB" id="A0A2T0BG13"/>
<dbReference type="GO" id="GO:0008781">
    <property type="term" value="F:N-acylneuraminate cytidylyltransferase activity"/>
    <property type="evidence" value="ECO:0007669"/>
    <property type="project" value="TreeGrafter"/>
</dbReference>
<dbReference type="InterPro" id="IPR003329">
    <property type="entry name" value="Cytidylyl_trans"/>
</dbReference>